<evidence type="ECO:0000313" key="4">
    <source>
        <dbReference type="EMBL" id="MDN3204711.1"/>
    </source>
</evidence>
<keyword evidence="2 4" id="KW-0012">Acyltransferase</keyword>
<feature type="domain" description="N-acetyltransferase" evidence="3">
    <location>
        <begin position="90"/>
        <end position="222"/>
    </location>
</feature>
<evidence type="ECO:0000259" key="3">
    <source>
        <dbReference type="PROSITE" id="PS51186"/>
    </source>
</evidence>
<dbReference type="SUPFAM" id="SSF55729">
    <property type="entry name" value="Acyl-CoA N-acyltransferases (Nat)"/>
    <property type="match status" value="1"/>
</dbReference>
<dbReference type="Proteomes" id="UP001171916">
    <property type="component" value="Unassembled WGS sequence"/>
</dbReference>
<dbReference type="InterPro" id="IPR000182">
    <property type="entry name" value="GNAT_dom"/>
</dbReference>
<dbReference type="Gene3D" id="3.40.630.30">
    <property type="match status" value="1"/>
</dbReference>
<dbReference type="Pfam" id="PF13673">
    <property type="entry name" value="Acetyltransf_10"/>
    <property type="match status" value="1"/>
</dbReference>
<evidence type="ECO:0000256" key="2">
    <source>
        <dbReference type="ARBA" id="ARBA00023315"/>
    </source>
</evidence>
<keyword evidence="1 4" id="KW-0808">Transferase</keyword>
<name>A0ABT7YDU8_9BACT</name>
<dbReference type="PANTHER" id="PTHR43420:SF47">
    <property type="entry name" value="N-ACETYLTRANSFERASE DOMAIN-CONTAINING PROTEIN"/>
    <property type="match status" value="1"/>
</dbReference>
<evidence type="ECO:0000313" key="5">
    <source>
        <dbReference type="Proteomes" id="UP001171916"/>
    </source>
</evidence>
<sequence length="222" mass="25064">MIKIDPLDFDSALFGYPVGKADIEFSSSEKEILEASKSFQLVYLFSGAPLDFQSKQIIPTGETVQFSKSLEGSSEEQKEVSVLAQSPTKDHLSLAFQSGKFSRFKTDQRLTNGEFEKLYSIWLHKEYQEGKVFLINENQGLISVSGSGNNAQIGLFAVDKKFRGQGLGRKLLEHLEFQLSQKGIKKLTVKTQRANSVAVNFYVKNGFREVGSRFVCHFWDRE</sequence>
<evidence type="ECO:0000256" key="1">
    <source>
        <dbReference type="ARBA" id="ARBA00022679"/>
    </source>
</evidence>
<organism evidence="4 5">
    <name type="scientific">Algoriphagus sediminis</name>
    <dbReference type="NCBI Taxonomy" id="3057113"/>
    <lineage>
        <taxon>Bacteria</taxon>
        <taxon>Pseudomonadati</taxon>
        <taxon>Bacteroidota</taxon>
        <taxon>Cytophagia</taxon>
        <taxon>Cytophagales</taxon>
        <taxon>Cyclobacteriaceae</taxon>
        <taxon>Algoriphagus</taxon>
    </lineage>
</organism>
<dbReference type="RefSeq" id="WP_290000407.1">
    <property type="nucleotide sequence ID" value="NZ_JAUEPH010000004.1"/>
</dbReference>
<dbReference type="EMBL" id="JAUEPH010000004">
    <property type="protein sequence ID" value="MDN3204711.1"/>
    <property type="molecule type" value="Genomic_DNA"/>
</dbReference>
<dbReference type="EC" id="2.3.1.-" evidence="4"/>
<keyword evidence="5" id="KW-1185">Reference proteome</keyword>
<proteinExistence type="predicted"/>
<dbReference type="CDD" id="cd04301">
    <property type="entry name" value="NAT_SF"/>
    <property type="match status" value="1"/>
</dbReference>
<reference evidence="4" key="1">
    <citation type="submission" date="2023-06" db="EMBL/GenBank/DDBJ databases">
        <title>Robiginitalea aurantiacus sp. nov. and Algoriphagus sediminis sp. nov., isolated from coastal sediment.</title>
        <authorList>
            <person name="Zhou Z.Y."/>
            <person name="An J."/>
            <person name="Jia Y.W."/>
            <person name="Du Z.J."/>
        </authorList>
    </citation>
    <scope>NUCLEOTIDE SEQUENCE</scope>
    <source>
        <strain evidence="4">C2-7</strain>
    </source>
</reference>
<gene>
    <name evidence="4" type="ORF">QVH07_11155</name>
</gene>
<accession>A0ABT7YDU8</accession>
<dbReference type="GO" id="GO:0016746">
    <property type="term" value="F:acyltransferase activity"/>
    <property type="evidence" value="ECO:0007669"/>
    <property type="project" value="UniProtKB-KW"/>
</dbReference>
<dbReference type="InterPro" id="IPR016181">
    <property type="entry name" value="Acyl_CoA_acyltransferase"/>
</dbReference>
<dbReference type="InterPro" id="IPR050680">
    <property type="entry name" value="YpeA/RimI_acetyltransf"/>
</dbReference>
<comment type="caution">
    <text evidence="4">The sequence shown here is derived from an EMBL/GenBank/DDBJ whole genome shotgun (WGS) entry which is preliminary data.</text>
</comment>
<dbReference type="PROSITE" id="PS51186">
    <property type="entry name" value="GNAT"/>
    <property type="match status" value="1"/>
</dbReference>
<dbReference type="PANTHER" id="PTHR43420">
    <property type="entry name" value="ACETYLTRANSFERASE"/>
    <property type="match status" value="1"/>
</dbReference>
<protein>
    <submittedName>
        <fullName evidence="4">GNAT family N-acetyltransferase</fullName>
        <ecNumber evidence="4">2.3.1.-</ecNumber>
    </submittedName>
</protein>